<dbReference type="OrthoDB" id="5609458at2"/>
<protein>
    <submittedName>
        <fullName evidence="2">DNA binding domain-containing protein, excisionase family</fullName>
    </submittedName>
</protein>
<dbReference type="RefSeq" id="WP_085214467.1">
    <property type="nucleotide sequence ID" value="NZ_FXAM01000001.1"/>
</dbReference>
<reference evidence="2 3" key="1">
    <citation type="submission" date="2016-12" db="EMBL/GenBank/DDBJ databases">
        <authorList>
            <person name="Song W.-J."/>
            <person name="Kurnit D.M."/>
        </authorList>
    </citation>
    <scope>NUCLEOTIDE SEQUENCE [LARGE SCALE GENOMIC DNA]</scope>
    <source>
        <strain evidence="2 3">175</strain>
    </source>
</reference>
<accession>A0A1Y6D5P9</accession>
<keyword evidence="3" id="KW-1185">Reference proteome</keyword>
<evidence type="ECO:0000313" key="3">
    <source>
        <dbReference type="Proteomes" id="UP000192923"/>
    </source>
</evidence>
<dbReference type="InterPro" id="IPR009061">
    <property type="entry name" value="DNA-bd_dom_put_sf"/>
</dbReference>
<dbReference type="EMBL" id="FXAM01000001">
    <property type="protein sequence ID" value="SMF95872.1"/>
    <property type="molecule type" value="Genomic_DNA"/>
</dbReference>
<dbReference type="InterPro" id="IPR041657">
    <property type="entry name" value="HTH_17"/>
</dbReference>
<dbReference type="STRING" id="1760988.SAMN02949497_3248"/>
<dbReference type="InterPro" id="IPR010093">
    <property type="entry name" value="SinI_DNA-bd"/>
</dbReference>
<dbReference type="Pfam" id="PF12728">
    <property type="entry name" value="HTH_17"/>
    <property type="match status" value="1"/>
</dbReference>
<proteinExistence type="predicted"/>
<dbReference type="SUPFAM" id="SSF46955">
    <property type="entry name" value="Putative DNA-binding domain"/>
    <property type="match status" value="1"/>
</dbReference>
<feature type="domain" description="Helix-turn-helix" evidence="1">
    <location>
        <begin position="23"/>
        <end position="74"/>
    </location>
</feature>
<organism evidence="2 3">
    <name type="scientific">Methylomagnum ishizawai</name>
    <dbReference type="NCBI Taxonomy" id="1760988"/>
    <lineage>
        <taxon>Bacteria</taxon>
        <taxon>Pseudomonadati</taxon>
        <taxon>Pseudomonadota</taxon>
        <taxon>Gammaproteobacteria</taxon>
        <taxon>Methylococcales</taxon>
        <taxon>Methylococcaceae</taxon>
        <taxon>Methylomagnum</taxon>
    </lineage>
</organism>
<evidence type="ECO:0000313" key="2">
    <source>
        <dbReference type="EMBL" id="SMF95872.1"/>
    </source>
</evidence>
<dbReference type="GO" id="GO:0003677">
    <property type="term" value="F:DNA binding"/>
    <property type="evidence" value="ECO:0007669"/>
    <property type="project" value="InterPro"/>
</dbReference>
<name>A0A1Y6D5P9_9GAMM</name>
<dbReference type="Proteomes" id="UP000192923">
    <property type="component" value="Unassembled WGS sequence"/>
</dbReference>
<gene>
    <name evidence="2" type="ORF">SAMN02949497_3248</name>
</gene>
<evidence type="ECO:0000259" key="1">
    <source>
        <dbReference type="Pfam" id="PF12728"/>
    </source>
</evidence>
<sequence>MSIPAPRKSALIQGTGIANADPLLTIPEAAAYLNIQPQTLNNWRATGRYTLPAVKVGRLVRIKKSTLDAFIASRTEVAA</sequence>
<dbReference type="NCBIfam" id="TIGR01764">
    <property type="entry name" value="excise"/>
    <property type="match status" value="1"/>
</dbReference>
<dbReference type="AlphaFoldDB" id="A0A1Y6D5P9"/>